<feature type="compositionally biased region" description="Low complexity" evidence="4">
    <location>
        <begin position="758"/>
        <end position="768"/>
    </location>
</feature>
<feature type="region of interest" description="Disordered" evidence="4">
    <location>
        <begin position="744"/>
        <end position="800"/>
    </location>
</feature>
<dbReference type="GO" id="GO:0005815">
    <property type="term" value="C:microtubule organizing center"/>
    <property type="evidence" value="ECO:0007669"/>
    <property type="project" value="InterPro"/>
</dbReference>
<dbReference type="InterPro" id="IPR012943">
    <property type="entry name" value="Cnn_1N"/>
</dbReference>
<dbReference type="GO" id="GO:0005737">
    <property type="term" value="C:cytoplasm"/>
    <property type="evidence" value="ECO:0007669"/>
    <property type="project" value="UniProtKB-SubCell"/>
</dbReference>
<dbReference type="Proteomes" id="UP001219355">
    <property type="component" value="Chromosome 4"/>
</dbReference>
<evidence type="ECO:0000313" key="7">
    <source>
        <dbReference type="Proteomes" id="UP001219355"/>
    </source>
</evidence>
<keyword evidence="2" id="KW-0963">Cytoplasm</keyword>
<evidence type="ECO:0000256" key="2">
    <source>
        <dbReference type="ARBA" id="ARBA00022490"/>
    </source>
</evidence>
<protein>
    <recommendedName>
        <fullName evidence="5">Centrosomin N-terminal motif 1 domain-containing protein</fullName>
    </recommendedName>
</protein>
<feature type="compositionally biased region" description="Basic residues" evidence="4">
    <location>
        <begin position="217"/>
        <end position="231"/>
    </location>
</feature>
<evidence type="ECO:0000259" key="5">
    <source>
        <dbReference type="Pfam" id="PF07989"/>
    </source>
</evidence>
<feature type="compositionally biased region" description="Polar residues" evidence="4">
    <location>
        <begin position="513"/>
        <end position="524"/>
    </location>
</feature>
<organism evidence="6 7">
    <name type="scientific">Emydomyces testavorans</name>
    <dbReference type="NCBI Taxonomy" id="2070801"/>
    <lineage>
        <taxon>Eukaryota</taxon>
        <taxon>Fungi</taxon>
        <taxon>Dikarya</taxon>
        <taxon>Ascomycota</taxon>
        <taxon>Pezizomycotina</taxon>
        <taxon>Eurotiomycetes</taxon>
        <taxon>Eurotiomycetidae</taxon>
        <taxon>Onygenales</taxon>
        <taxon>Nannizziopsiaceae</taxon>
        <taxon>Emydomyces</taxon>
    </lineage>
</organism>
<dbReference type="EMBL" id="CP120630">
    <property type="protein sequence ID" value="WEW60738.1"/>
    <property type="molecule type" value="Genomic_DNA"/>
</dbReference>
<proteinExistence type="predicted"/>
<feature type="compositionally biased region" description="Polar residues" evidence="4">
    <location>
        <begin position="443"/>
        <end position="452"/>
    </location>
</feature>
<sequence length="800" mass="88491">MATLPLGFTNQELRKEQRAVRGSRPPVLPENASDGLSTANRVDSSQSGSALEKNHKLHNALSAGLKEATEMGVREMDQYVSKINKEIFDLKLEIVHRAKQMDAMKQKLERMAELEARVLQLEAVQTELQDANAKLRQDIEKRNQGLYEAVGLICDLERTIKDIECKNEVQTSKPDPYRNEDLVLSTETLEEVQTPKNTPMIDVPDRSSSWKGTTSAKSRRSRISSSRHTRRQPSFLQDHSENTSVLRSIYIEDVNKPRALSIFSGHESEVLDSPRLSALSECSDLDPSLSPIQPSKPQMLNITSYADKVQHSDTETSRMEEDIDGKFSRIEEWIPPNASLHCPEGQTHTNREAQNVSAVSRYQPKLGPAFNGQHSSRGSKFEATGNETMFTGRLPPTPDTMSTSFIYPRNRSNQSIIVERSQYGRGHVVSSVTSADSVGRPTSAGNITTRPSTADTALLNGIESWNHGSLGNNGKSSLKSLYTSTDRGHHVSDPRAGKIHLNEADLEKHDKNSTWTSANGNTNPVKHRHTPSTGPIPTDLALSDISGSRDVSNSDILTPQDWLEAALPIVKDTSTRRNTYVHENAEYGDSIGVHGPDEQLDAELPPLPTSRIRRNRLAPPYQKTSQTRRGLAFRLFGRSKSNNYPGPALAEKAILSSSTDPRSIRPNTARCHSVKFDSSSITQQSSRPRPLSTYSMPEVEITQRPRTSSSMENIKHNRRGSFGLFTWLKGPKSIHVPGKRGIRVFSQPSGRPDSAWGFASSSRFRPSSPLNPNIGGASSKESLTSQSRPRHPLAGEVTSV</sequence>
<feature type="region of interest" description="Disordered" evidence="4">
    <location>
        <begin position="191"/>
        <end position="239"/>
    </location>
</feature>
<evidence type="ECO:0000256" key="3">
    <source>
        <dbReference type="SAM" id="Coils"/>
    </source>
</evidence>
<reference evidence="6" key="1">
    <citation type="submission" date="2023-03" db="EMBL/GenBank/DDBJ databases">
        <title>Emydomyces testavorans Genome Sequence.</title>
        <authorList>
            <person name="Hoyer L."/>
        </authorList>
    </citation>
    <scope>NUCLEOTIDE SEQUENCE</scope>
    <source>
        <strain evidence="6">16-2883</strain>
    </source>
</reference>
<accession>A0AAF0DLM0</accession>
<gene>
    <name evidence="6" type="ORF">PRK78_006225</name>
</gene>
<dbReference type="AlphaFoldDB" id="A0AAF0DLM0"/>
<evidence type="ECO:0000256" key="1">
    <source>
        <dbReference type="ARBA" id="ARBA00004496"/>
    </source>
</evidence>
<evidence type="ECO:0000256" key="4">
    <source>
        <dbReference type="SAM" id="MobiDB-lite"/>
    </source>
</evidence>
<evidence type="ECO:0000313" key="6">
    <source>
        <dbReference type="EMBL" id="WEW60738.1"/>
    </source>
</evidence>
<feature type="region of interest" description="Disordered" evidence="4">
    <location>
        <begin position="1"/>
        <end position="54"/>
    </location>
</feature>
<feature type="compositionally biased region" description="Polar residues" evidence="4">
    <location>
        <begin position="34"/>
        <end position="49"/>
    </location>
</feature>
<feature type="coiled-coil region" evidence="3">
    <location>
        <begin position="97"/>
        <end position="141"/>
    </location>
</feature>
<comment type="subcellular location">
    <subcellularLocation>
        <location evidence="1">Cytoplasm</location>
    </subcellularLocation>
</comment>
<name>A0AAF0DLM0_9EURO</name>
<keyword evidence="3" id="KW-0175">Coiled coil</keyword>
<keyword evidence="7" id="KW-1185">Reference proteome</keyword>
<feature type="region of interest" description="Disordered" evidence="4">
    <location>
        <begin position="432"/>
        <end position="452"/>
    </location>
</feature>
<feature type="region of interest" description="Disordered" evidence="4">
    <location>
        <begin position="511"/>
        <end position="537"/>
    </location>
</feature>
<dbReference type="Pfam" id="PF07989">
    <property type="entry name" value="Cnn_1N"/>
    <property type="match status" value="1"/>
</dbReference>
<feature type="domain" description="Centrosomin N-terminal motif 1" evidence="5">
    <location>
        <begin position="73"/>
        <end position="143"/>
    </location>
</feature>